<dbReference type="HOGENOM" id="CLU_099932_0_0_1"/>
<protein>
    <submittedName>
        <fullName evidence="2">Uncharacterized protein</fullName>
    </submittedName>
</protein>
<dbReference type="KEGG" id="trr:M419DRAFT_35401"/>
<dbReference type="OrthoDB" id="3358048at2759"/>
<sequence length="251" mass="27390">MPSPLSLSDQTTRLRRTFHYPHDSDSDSPEAMDEQGKSVSPPTHSILSIIPQNPSCYQHKQDNLIQTLTTQNASQNKSTARTLLLLPLLSTIAYIRPLFDPATASFAIFCLTSLLATAFLLYRLPPTETGIIIVDDWAHRRTASSSSSSSSSVNASLRQHNQSLRGLLGRAQVEWRSPLERTLPYLNLGLVVLLSLMGLVRGDHRAGGFGWVSMGNVPGLVYSVAITAKVVMAGVDPERELSGLKYGYKGA</sequence>
<organism evidence="2 3">
    <name type="scientific">Hypocrea jecorina (strain ATCC 56765 / BCRC 32924 / NRRL 11460 / Rut C-30)</name>
    <name type="common">Trichoderma reesei</name>
    <dbReference type="NCBI Taxonomy" id="1344414"/>
    <lineage>
        <taxon>Eukaryota</taxon>
        <taxon>Fungi</taxon>
        <taxon>Dikarya</taxon>
        <taxon>Ascomycota</taxon>
        <taxon>Pezizomycotina</taxon>
        <taxon>Sordariomycetes</taxon>
        <taxon>Hypocreomycetidae</taxon>
        <taxon>Hypocreales</taxon>
        <taxon>Hypocreaceae</taxon>
        <taxon>Trichoderma</taxon>
    </lineage>
</organism>
<name>A0A024SD98_HYPJR</name>
<dbReference type="EMBL" id="KI911146">
    <property type="protein sequence ID" value="ETS02177.1"/>
    <property type="molecule type" value="Genomic_DNA"/>
</dbReference>
<accession>A0A024SD98</accession>
<evidence type="ECO:0000256" key="1">
    <source>
        <dbReference type="SAM" id="MobiDB-lite"/>
    </source>
</evidence>
<proteinExistence type="predicted"/>
<reference evidence="3" key="1">
    <citation type="journal article" date="2013" name="Ind. Biotechnol.">
        <title>Comparative genomics analysis of Trichoderma reesei strains.</title>
        <authorList>
            <person name="Koike H."/>
            <person name="Aerts A."/>
            <person name="LaButti K."/>
            <person name="Grigoriev I.V."/>
            <person name="Baker S.E."/>
        </authorList>
    </citation>
    <scope>NUCLEOTIDE SEQUENCE [LARGE SCALE GENOMIC DNA]</scope>
    <source>
        <strain evidence="3">ATCC 56765 / BCRC 32924 / NRRL 11460 / Rut C-30</strain>
    </source>
</reference>
<feature type="compositionally biased region" description="Polar residues" evidence="1">
    <location>
        <begin position="1"/>
        <end position="11"/>
    </location>
</feature>
<dbReference type="AlphaFoldDB" id="A0A024SD98"/>
<feature type="region of interest" description="Disordered" evidence="1">
    <location>
        <begin position="1"/>
        <end position="42"/>
    </location>
</feature>
<gene>
    <name evidence="2" type="ORF">M419DRAFT_35401</name>
</gene>
<dbReference type="Proteomes" id="UP000024376">
    <property type="component" value="Unassembled WGS sequence"/>
</dbReference>
<evidence type="ECO:0000313" key="3">
    <source>
        <dbReference type="Proteomes" id="UP000024376"/>
    </source>
</evidence>
<evidence type="ECO:0000313" key="2">
    <source>
        <dbReference type="EMBL" id="ETS02177.1"/>
    </source>
</evidence>